<keyword evidence="8" id="KW-0808">Transferase</keyword>
<feature type="non-terminal residue" evidence="23">
    <location>
        <position position="1"/>
    </location>
</feature>
<name>F1A5R6_DICPU</name>
<evidence type="ECO:0000313" key="23">
    <source>
        <dbReference type="EMBL" id="EGC28461.1"/>
    </source>
</evidence>
<evidence type="ECO:0000256" key="16">
    <source>
        <dbReference type="ARBA" id="ARBA00023136"/>
    </source>
</evidence>
<evidence type="ECO:0000256" key="15">
    <source>
        <dbReference type="ARBA" id="ARBA00022989"/>
    </source>
</evidence>
<dbReference type="InterPro" id="IPR006845">
    <property type="entry name" value="Pex_N"/>
</dbReference>
<dbReference type="InParanoid" id="F1A5R6"/>
<keyword evidence="12" id="KW-0833">Ubl conjugation pathway</keyword>
<dbReference type="Gene3D" id="3.30.40.10">
    <property type="entry name" value="Zinc/RING finger domain, C3HC4 (zinc finger)"/>
    <property type="match status" value="1"/>
</dbReference>
<evidence type="ECO:0000256" key="14">
    <source>
        <dbReference type="ARBA" id="ARBA00022927"/>
    </source>
</evidence>
<keyword evidence="14" id="KW-0653">Protein transport</keyword>
<dbReference type="GO" id="GO:0008270">
    <property type="term" value="F:zinc ion binding"/>
    <property type="evidence" value="ECO:0007669"/>
    <property type="project" value="UniProtKB-KW"/>
</dbReference>
<sequence>ADQPDILRASQKDEYYKKLFEDQIFEVLTTVIGPRVLMNKQSESKLLANTLYYLLTTMIGAQTLGEEYCNLRKIKDNTFSIPNIADRTQLYIFHLLGPYLIKKALPKLFLKYPKLYILKEMFPKLERLHLALFYFNGSYFEFSKRLSNIRYIFNRKIDQKRPKYDILGLLIIIQLLLSTFMYLKENSFFLKSNQNDTEEIEELNEKNLTNENNNQDSESDAKCTLCLEKRTHTTATICGHLFCWHCITEWCNNKEQCPVCRCPMGIRTCIPLYNY</sequence>
<gene>
    <name evidence="23" type="primary">PEX10</name>
    <name evidence="23" type="ORF">DICPUDRAFT_44226</name>
</gene>
<dbReference type="InterPro" id="IPR001841">
    <property type="entry name" value="Znf_RING"/>
</dbReference>
<dbReference type="FunFam" id="3.30.40.10:FF:000332">
    <property type="entry name" value="Peroxisome biogenesis factor 10"/>
    <property type="match status" value="1"/>
</dbReference>
<evidence type="ECO:0000256" key="18">
    <source>
        <dbReference type="ARBA" id="ARBA00045271"/>
    </source>
</evidence>
<dbReference type="STRING" id="5786.F1A5R6"/>
<dbReference type="GO" id="GO:0016558">
    <property type="term" value="P:protein import into peroxisome matrix"/>
    <property type="evidence" value="ECO:0000318"/>
    <property type="project" value="GO_Central"/>
</dbReference>
<evidence type="ECO:0000256" key="13">
    <source>
        <dbReference type="ARBA" id="ARBA00022833"/>
    </source>
</evidence>
<dbReference type="InterPro" id="IPR017907">
    <property type="entry name" value="Znf_RING_CS"/>
</dbReference>
<keyword evidence="10" id="KW-0479">Metal-binding</keyword>
<evidence type="ECO:0000256" key="12">
    <source>
        <dbReference type="ARBA" id="ARBA00022786"/>
    </source>
</evidence>
<dbReference type="OMA" id="REKSECP"/>
<dbReference type="GO" id="GO:0061630">
    <property type="term" value="F:ubiquitin protein ligase activity"/>
    <property type="evidence" value="ECO:0007669"/>
    <property type="project" value="UniProtKB-EC"/>
</dbReference>
<evidence type="ECO:0000259" key="22">
    <source>
        <dbReference type="PROSITE" id="PS50089"/>
    </source>
</evidence>
<dbReference type="eggNOG" id="KOG0317">
    <property type="taxonomic scope" value="Eukaryota"/>
</dbReference>
<comment type="subcellular location">
    <subcellularLocation>
        <location evidence="2">Peroxisome membrane</location>
        <topology evidence="2">Multi-pass membrane protein</topology>
    </subcellularLocation>
</comment>
<dbReference type="RefSeq" id="XP_003295009.1">
    <property type="nucleotide sequence ID" value="XM_003294961.1"/>
</dbReference>
<feature type="transmembrane region" description="Helical" evidence="21">
    <location>
        <begin position="164"/>
        <end position="183"/>
    </location>
</feature>
<evidence type="ECO:0000313" key="24">
    <source>
        <dbReference type="Proteomes" id="UP000001064"/>
    </source>
</evidence>
<dbReference type="Pfam" id="PF13639">
    <property type="entry name" value="zf-RING_2"/>
    <property type="match status" value="1"/>
</dbReference>
<dbReference type="PROSITE" id="PS00518">
    <property type="entry name" value="ZF_RING_1"/>
    <property type="match status" value="1"/>
</dbReference>
<protein>
    <recommendedName>
        <fullName evidence="5">RING-type E3 ubiquitin transferase</fullName>
        <ecNumber evidence="5">2.3.2.27</ecNumber>
    </recommendedName>
</protein>
<comment type="similarity">
    <text evidence="4">Belongs to the pex2/pex10/pex12 family.</text>
</comment>
<keyword evidence="16 21" id="KW-0472">Membrane</keyword>
<evidence type="ECO:0000256" key="11">
    <source>
        <dbReference type="ARBA" id="ARBA00022771"/>
    </source>
</evidence>
<dbReference type="CDD" id="cd16527">
    <property type="entry name" value="RING-HC_PEX10"/>
    <property type="match status" value="1"/>
</dbReference>
<evidence type="ECO:0000256" key="9">
    <source>
        <dbReference type="ARBA" id="ARBA00022692"/>
    </source>
</evidence>
<feature type="domain" description="RING-type" evidence="22">
    <location>
        <begin position="223"/>
        <end position="261"/>
    </location>
</feature>
<organism evidence="23 24">
    <name type="scientific">Dictyostelium purpureum</name>
    <name type="common">Slime mold</name>
    <dbReference type="NCBI Taxonomy" id="5786"/>
    <lineage>
        <taxon>Eukaryota</taxon>
        <taxon>Amoebozoa</taxon>
        <taxon>Evosea</taxon>
        <taxon>Eumycetozoa</taxon>
        <taxon>Dictyostelia</taxon>
        <taxon>Dictyosteliales</taxon>
        <taxon>Dictyosteliaceae</taxon>
        <taxon>Dictyostelium</taxon>
    </lineage>
</organism>
<evidence type="ECO:0000256" key="1">
    <source>
        <dbReference type="ARBA" id="ARBA00000900"/>
    </source>
</evidence>
<dbReference type="Pfam" id="PF04757">
    <property type="entry name" value="Pex2_Pex12"/>
    <property type="match status" value="1"/>
</dbReference>
<comment type="catalytic activity">
    <reaction evidence="1">
        <text>S-ubiquitinyl-[E2 ubiquitin-conjugating enzyme]-L-cysteine + [acceptor protein]-L-lysine = [E2 ubiquitin-conjugating enzyme]-L-cysteine + N(6)-ubiquitinyl-[acceptor protein]-L-lysine.</text>
        <dbReference type="EC" id="2.3.2.27"/>
    </reaction>
</comment>
<comment type="function">
    <text evidence="18">E3 ubiquitin-protein ligase component of a retrotranslocation channel required for peroxisome organization by mediating export of the PEX5 receptor from peroxisomes to the cytosol, thereby promoting PEX5 recycling. The retrotranslocation channel is composed of PEX2, PEX10 and PEX12; each subunit contributing transmembrane segments that coassemble into an open channel that specifically allows the passage of PEX5 through the peroxisomal membrane. PEX10 also regulates PEX5 recycling by acting as a E3 ubiquitin-protein ligase. When PEX5 recycling is compromised, PEX10 catalyzes polyubiquitination of PEX5 during its passage through the retrotranslocation channel, leading to its degradation.</text>
</comment>
<dbReference type="InterPro" id="IPR013083">
    <property type="entry name" value="Znf_RING/FYVE/PHD"/>
</dbReference>
<evidence type="ECO:0000256" key="6">
    <source>
        <dbReference type="ARBA" id="ARBA00022448"/>
    </source>
</evidence>
<evidence type="ECO:0000256" key="7">
    <source>
        <dbReference type="ARBA" id="ARBA00022593"/>
    </source>
</evidence>
<dbReference type="InterPro" id="IPR025654">
    <property type="entry name" value="PEX2/10"/>
</dbReference>
<accession>F1A5R6</accession>
<dbReference type="EC" id="2.3.2.27" evidence="5"/>
<dbReference type="SUPFAM" id="SSF57850">
    <property type="entry name" value="RING/U-box"/>
    <property type="match status" value="1"/>
</dbReference>
<comment type="pathway">
    <text evidence="3">Protein modification; protein ubiquitination.</text>
</comment>
<evidence type="ECO:0000256" key="4">
    <source>
        <dbReference type="ARBA" id="ARBA00008704"/>
    </source>
</evidence>
<dbReference type="EMBL" id="GL871627">
    <property type="protein sequence ID" value="EGC28461.1"/>
    <property type="molecule type" value="Genomic_DNA"/>
</dbReference>
<dbReference type="AlphaFoldDB" id="F1A5R6"/>
<keyword evidence="9 21" id="KW-0812">Transmembrane</keyword>
<dbReference type="GeneID" id="10510891"/>
<evidence type="ECO:0000256" key="17">
    <source>
        <dbReference type="ARBA" id="ARBA00023140"/>
    </source>
</evidence>
<evidence type="ECO:0000256" key="5">
    <source>
        <dbReference type="ARBA" id="ARBA00012483"/>
    </source>
</evidence>
<keyword evidence="6" id="KW-0813">Transport</keyword>
<dbReference type="SMART" id="SM00184">
    <property type="entry name" value="RING"/>
    <property type="match status" value="1"/>
</dbReference>
<keyword evidence="17" id="KW-0576">Peroxisome</keyword>
<dbReference type="VEuPathDB" id="AmoebaDB:DICPUDRAFT_44226"/>
<dbReference type="PROSITE" id="PS50089">
    <property type="entry name" value="ZF_RING_2"/>
    <property type="match status" value="1"/>
</dbReference>
<keyword evidence="11 19" id="KW-0863">Zinc-finger</keyword>
<feature type="coiled-coil region" evidence="20">
    <location>
        <begin position="193"/>
        <end position="220"/>
    </location>
</feature>
<evidence type="ECO:0000256" key="8">
    <source>
        <dbReference type="ARBA" id="ARBA00022679"/>
    </source>
</evidence>
<dbReference type="KEGG" id="dpp:DICPUDRAFT_44226"/>
<evidence type="ECO:0000256" key="2">
    <source>
        <dbReference type="ARBA" id="ARBA00004585"/>
    </source>
</evidence>
<keyword evidence="15 21" id="KW-1133">Transmembrane helix</keyword>
<dbReference type="PANTHER" id="PTHR23350">
    <property type="entry name" value="PEROXISOME ASSEMBLY PROTEIN 10"/>
    <property type="match status" value="1"/>
</dbReference>
<dbReference type="Proteomes" id="UP000001064">
    <property type="component" value="Unassembled WGS sequence"/>
</dbReference>
<keyword evidence="20" id="KW-0175">Coiled coil</keyword>
<proteinExistence type="inferred from homology"/>
<evidence type="ECO:0000256" key="3">
    <source>
        <dbReference type="ARBA" id="ARBA00004906"/>
    </source>
</evidence>
<reference evidence="24" key="1">
    <citation type="journal article" date="2011" name="Genome Biol.">
        <title>Comparative genomics of the social amoebae Dictyostelium discoideum and Dictyostelium purpureum.</title>
        <authorList>
            <consortium name="US DOE Joint Genome Institute (JGI-PGF)"/>
            <person name="Sucgang R."/>
            <person name="Kuo A."/>
            <person name="Tian X."/>
            <person name="Salerno W."/>
            <person name="Parikh A."/>
            <person name="Feasley C.L."/>
            <person name="Dalin E."/>
            <person name="Tu H."/>
            <person name="Huang E."/>
            <person name="Barry K."/>
            <person name="Lindquist E."/>
            <person name="Shapiro H."/>
            <person name="Bruce D."/>
            <person name="Schmutz J."/>
            <person name="Salamov A."/>
            <person name="Fey P."/>
            <person name="Gaudet P."/>
            <person name="Anjard C."/>
            <person name="Babu M.M."/>
            <person name="Basu S."/>
            <person name="Bushmanova Y."/>
            <person name="van der Wel H."/>
            <person name="Katoh-Kurasawa M."/>
            <person name="Dinh C."/>
            <person name="Coutinho P.M."/>
            <person name="Saito T."/>
            <person name="Elias M."/>
            <person name="Schaap P."/>
            <person name="Kay R.R."/>
            <person name="Henrissat B."/>
            <person name="Eichinger L."/>
            <person name="Rivero F."/>
            <person name="Putnam N.H."/>
            <person name="West C.M."/>
            <person name="Loomis W.F."/>
            <person name="Chisholm R.L."/>
            <person name="Shaulsky G."/>
            <person name="Strassmann J.E."/>
            <person name="Queller D.C."/>
            <person name="Kuspa A."/>
            <person name="Grigoriev I.V."/>
        </authorList>
    </citation>
    <scope>NUCLEOTIDE SEQUENCE [LARGE SCALE GENOMIC DNA]</scope>
    <source>
        <strain evidence="24">QSDP1</strain>
    </source>
</reference>
<evidence type="ECO:0000256" key="10">
    <source>
        <dbReference type="ARBA" id="ARBA00022723"/>
    </source>
</evidence>
<keyword evidence="13" id="KW-0862">Zinc</keyword>
<dbReference type="PANTHER" id="PTHR23350:SF0">
    <property type="entry name" value="PEROXISOME BIOGENESIS FACTOR 10"/>
    <property type="match status" value="1"/>
</dbReference>
<evidence type="ECO:0000256" key="21">
    <source>
        <dbReference type="SAM" id="Phobius"/>
    </source>
</evidence>
<keyword evidence="24" id="KW-1185">Reference proteome</keyword>
<evidence type="ECO:0000256" key="19">
    <source>
        <dbReference type="PROSITE-ProRule" id="PRU00175"/>
    </source>
</evidence>
<dbReference type="FunCoup" id="F1A5R6">
    <property type="interactions" value="388"/>
</dbReference>
<dbReference type="GO" id="GO:0005778">
    <property type="term" value="C:peroxisomal membrane"/>
    <property type="evidence" value="ECO:0000318"/>
    <property type="project" value="GO_Central"/>
</dbReference>
<dbReference type="OrthoDB" id="6270329at2759"/>
<evidence type="ECO:0000256" key="20">
    <source>
        <dbReference type="SAM" id="Coils"/>
    </source>
</evidence>
<keyword evidence="7" id="KW-0962">Peroxisome biogenesis</keyword>